<protein>
    <submittedName>
        <fullName evidence="2 3">DUF19 domain-containing protein</fullName>
    </submittedName>
</protein>
<dbReference type="WBParaSite" id="maker-uti_cns_0001546-snap-gene-0.3-mRNA-1">
    <property type="protein sequence ID" value="maker-uti_cns_0001546-snap-gene-0.3-mRNA-1"/>
    <property type="gene ID" value="maker-uti_cns_0001546-snap-gene-0.3"/>
</dbReference>
<accession>A0A1I8G9H8</accession>
<name>A0A1I8G9H8_9PLAT</name>
<dbReference type="WBParaSite" id="maker-uti_cns_0001259-snap-gene-0.16-mRNA-1">
    <property type="protein sequence ID" value="maker-uti_cns_0001259-snap-gene-0.16-mRNA-1"/>
    <property type="gene ID" value="maker-uti_cns_0001259-snap-gene-0.16"/>
</dbReference>
<sequence length="132" mass="15797">TRVYNLSYGLCHQALSQRIFYERCGCYNPHLMVPRLNDKQPMLCFNVSQFRIEGVEKNLRCLDATARFFRNESNFRPLLERQCDHLKRPECDSLTWDVDSQREMYREMWSEMANPARLHFIADVLKFVLLNS</sequence>
<evidence type="ECO:0000313" key="2">
    <source>
        <dbReference type="WBParaSite" id="maker-uti_cns_0000781-snap-gene-0.3-mRNA-1"/>
    </source>
</evidence>
<keyword evidence="1" id="KW-1185">Reference proteome</keyword>
<dbReference type="Proteomes" id="UP000095280">
    <property type="component" value="Unplaced"/>
</dbReference>
<dbReference type="WBParaSite" id="maker-uti_cns_0000781-snap-gene-0.3-mRNA-1">
    <property type="protein sequence ID" value="maker-uti_cns_0000781-snap-gene-0.3-mRNA-1"/>
    <property type="gene ID" value="maker-uti_cns_0000781-snap-gene-0.3"/>
</dbReference>
<organism evidence="1 3">
    <name type="scientific">Macrostomum lignano</name>
    <dbReference type="NCBI Taxonomy" id="282301"/>
    <lineage>
        <taxon>Eukaryota</taxon>
        <taxon>Metazoa</taxon>
        <taxon>Spiralia</taxon>
        <taxon>Lophotrochozoa</taxon>
        <taxon>Platyhelminthes</taxon>
        <taxon>Rhabditophora</taxon>
        <taxon>Macrostomorpha</taxon>
        <taxon>Macrostomida</taxon>
        <taxon>Macrostomidae</taxon>
        <taxon>Macrostomum</taxon>
    </lineage>
</organism>
<evidence type="ECO:0000313" key="1">
    <source>
        <dbReference type="Proteomes" id="UP000095280"/>
    </source>
</evidence>
<proteinExistence type="predicted"/>
<reference evidence="2 3" key="1">
    <citation type="submission" date="2016-11" db="UniProtKB">
        <authorList>
            <consortium name="WormBaseParasite"/>
        </authorList>
    </citation>
    <scope>IDENTIFICATION</scope>
</reference>
<dbReference type="AlphaFoldDB" id="A0A1I8G9H8"/>
<evidence type="ECO:0000313" key="3">
    <source>
        <dbReference type="WBParaSite" id="maker-uti_cns_0001259-snap-gene-0.16-mRNA-1"/>
    </source>
</evidence>